<keyword evidence="3" id="KW-0698">rRNA processing</keyword>
<dbReference type="Proteomes" id="UP000615446">
    <property type="component" value="Unassembled WGS sequence"/>
</dbReference>
<evidence type="ECO:0000256" key="10">
    <source>
        <dbReference type="ARBA" id="ARBA00062488"/>
    </source>
</evidence>
<feature type="region of interest" description="Disordered" evidence="13">
    <location>
        <begin position="76"/>
        <end position="106"/>
    </location>
</feature>
<feature type="compositionally biased region" description="Acidic residues" evidence="13">
    <location>
        <begin position="1219"/>
        <end position="1246"/>
    </location>
</feature>
<dbReference type="SUPFAM" id="SSF48452">
    <property type="entry name" value="TPR-like"/>
    <property type="match status" value="1"/>
</dbReference>
<feature type="domain" description="S1 motif" evidence="14">
    <location>
        <begin position="798"/>
        <end position="867"/>
    </location>
</feature>
<dbReference type="InterPro" id="IPR057302">
    <property type="entry name" value="Rrp5_S1"/>
</dbReference>
<evidence type="ECO:0000256" key="2">
    <source>
        <dbReference type="ARBA" id="ARBA00022499"/>
    </source>
</evidence>
<name>A0A8H3QPJ0_9GLOM</name>
<comment type="function">
    <text evidence="9">Essential for the generation of mature 18S rRNA, specifically necessary for cleavages at sites A0, 1 and 2 of the 47S precursor. Directly interacts with U3 snoRNA.</text>
</comment>
<keyword evidence="6" id="KW-0832">Ubl conjugation</keyword>
<comment type="subcellular location">
    <subcellularLocation>
        <location evidence="1">Nucleus</location>
        <location evidence="1">Nucleolus</location>
    </subcellularLocation>
</comment>
<feature type="compositionally biased region" description="Basic and acidic residues" evidence="13">
    <location>
        <begin position="76"/>
        <end position="87"/>
    </location>
</feature>
<dbReference type="FunFam" id="1.25.40.10:FF:000065">
    <property type="entry name" value="Programmed cell death 11"/>
    <property type="match status" value="1"/>
</dbReference>
<evidence type="ECO:0000256" key="8">
    <source>
        <dbReference type="ARBA" id="ARBA00023242"/>
    </source>
</evidence>
<dbReference type="OrthoDB" id="412781at2759"/>
<feature type="domain" description="S1 motif" evidence="14">
    <location>
        <begin position="528"/>
        <end position="597"/>
    </location>
</feature>
<evidence type="ECO:0000256" key="5">
    <source>
        <dbReference type="ARBA" id="ARBA00022737"/>
    </source>
</evidence>
<dbReference type="InterPro" id="IPR057301">
    <property type="entry name" value="Rrp5_OB_4th"/>
</dbReference>
<dbReference type="GO" id="GO:0006364">
    <property type="term" value="P:rRNA processing"/>
    <property type="evidence" value="ECO:0007669"/>
    <property type="project" value="UniProtKB-KW"/>
</dbReference>
<dbReference type="GO" id="GO:0032040">
    <property type="term" value="C:small-subunit processome"/>
    <property type="evidence" value="ECO:0007669"/>
    <property type="project" value="TreeGrafter"/>
</dbReference>
<dbReference type="Gene3D" id="2.40.50.140">
    <property type="entry name" value="Nucleic acid-binding proteins"/>
    <property type="match status" value="7"/>
</dbReference>
<comment type="subunit">
    <text evidence="10">Interacts with NF-kappa-B p50/NFKB1 and NF-kappa-B p65/RELA.</text>
</comment>
<evidence type="ECO:0000256" key="4">
    <source>
        <dbReference type="ARBA" id="ARBA00022553"/>
    </source>
</evidence>
<feature type="domain" description="S1 motif" evidence="14">
    <location>
        <begin position="132"/>
        <end position="233"/>
    </location>
</feature>
<dbReference type="InterPro" id="IPR012340">
    <property type="entry name" value="NA-bd_OB-fold"/>
</dbReference>
<keyword evidence="2" id="KW-1017">Isopeptide bond</keyword>
<evidence type="ECO:0000256" key="7">
    <source>
        <dbReference type="ARBA" id="ARBA00022990"/>
    </source>
</evidence>
<dbReference type="PROSITE" id="PS50126">
    <property type="entry name" value="S1"/>
    <property type="match status" value="9"/>
</dbReference>
<evidence type="ECO:0000313" key="16">
    <source>
        <dbReference type="Proteomes" id="UP000615446"/>
    </source>
</evidence>
<dbReference type="EMBL" id="BLAL01000165">
    <property type="protein sequence ID" value="GES87393.1"/>
    <property type="molecule type" value="Genomic_DNA"/>
</dbReference>
<keyword evidence="5" id="KW-0677">Repeat</keyword>
<dbReference type="InterPro" id="IPR003029">
    <property type="entry name" value="S1_domain"/>
</dbReference>
<dbReference type="Pfam" id="PF00575">
    <property type="entry name" value="S1"/>
    <property type="match status" value="3"/>
</dbReference>
<dbReference type="Pfam" id="PF24685">
    <property type="entry name" value="OB_RRP5_4th"/>
    <property type="match status" value="1"/>
</dbReference>
<evidence type="ECO:0000256" key="11">
    <source>
        <dbReference type="ARBA" id="ARBA00067510"/>
    </source>
</evidence>
<dbReference type="SMART" id="SM00316">
    <property type="entry name" value="S1"/>
    <property type="match status" value="11"/>
</dbReference>
<feature type="region of interest" description="Disordered" evidence="13">
    <location>
        <begin position="1219"/>
        <end position="1349"/>
    </location>
</feature>
<dbReference type="Gene3D" id="1.25.40.10">
    <property type="entry name" value="Tetratricopeptide repeat domain"/>
    <property type="match status" value="1"/>
</dbReference>
<dbReference type="Pfam" id="PF23459">
    <property type="entry name" value="S1_RRP5"/>
    <property type="match status" value="1"/>
</dbReference>
<evidence type="ECO:0000313" key="15">
    <source>
        <dbReference type="EMBL" id="GES87393.1"/>
    </source>
</evidence>
<feature type="domain" description="S1 motif" evidence="14">
    <location>
        <begin position="343"/>
        <end position="417"/>
    </location>
</feature>
<sequence length="1615" mass="183642">MIIKNFTCCKPFANSWGKVITIGRKHKIKHLNIENSFEDMKKENTDFPRGGNAPEYSVKNGKEIKHKDDLLFNHKDNRSSDEEIDKPVKKKRKLKPSKSSKDLASNFDINDNKLKNEKNSVELLSIHHLNVGSYLLGRIVQINSIDLVVSLPCQMMGYVSINEISRPLSKIITNITDSDEDSEDEKETDENTLPELSSLFKIGQWIRCKVSRIETPDNRKAASNHLRIHLTLVPDEVNSDIISTDLSKGMIISASVESVEDHGYILSIGLDGIDGFLHNEDAKNYIKSCNNGNELTVGQVITVSVIKVLDNKRTVKVTADPEIVAKTKISDTEVHNICSLLPGNLITSTVSDICSNGIRVKIMGLLDGVIDLFHASPKIMTNLQELHDNFKVGKKIHGRIIYVSFTTEAKRIRLSLLPHVVKLEQHDSDIDKELPINGALTGKIIENVTVKKVDGRKGVLLEIENMNINGYVRFKSGSDPNYSNELIPGSTHRARVIGYAALDNLLLLSTKKSVLEQKYLRFEDINIGDVTECKIVKIIENGILVSLSDSLSALAPNIHLSDTSLTHPSQKFKLGTIHKCRIINKDPSTNYIYVTFRPILINSDLPIFKSFNDVKVGIVTHGIIYGIIGQGCNVRFFCGMKAFVPINQCGIEGIKDPKHHFQIGQIIKCKITKILNDKELIMGSFQINDMTNSDLSEINIGDMEKGKIIQIKDDEIILSLIPSQVRAYLTISHFSDHITPSHLSHIKKQLRIDGVLSNLMVIAKNEQKGFVNVTKKPLLIEAKKVGKFPEKLEEVEEGSLVCGYVRSVTDYAVFIGFLGGLSARATRERLADHYIASPVGIFHVNQSVIGLITRVDKETSRCEISLKPSVVSNNKSLPFINKGIFIKSYFDELLHINKKSLNQEEMRVMVGERVKCVLKKRLSSEQDEEDLDMINDDHGSWKVEIVSNNENNEDSHKNKIEGFISEEQATTKNDIKEGDQIEGIILDIDIEGKNVDLGIRPELFSFEKNGKRKNKNFTDVNRKELKKLLNEKTSIDAIIEQVKEDYIIVSLPKYSNIIAFAASKTFNNRSSPFIKYQFGQTIKVQITHVPHRHHKKSNNNSEDNSSNYHNKHTLQYRVLVSIVMDRDDKLIISGIKTIDDFVEGQVIKGSVSGVESYGIFIKINNSVVSGLCHKSKISDDFVSDVNELFKIGDKVKAKILNINKEKQNVGFVMKKSYFDSDDDQMDTDEDGTEQEDSEDDQMEVDEDKPRPINLQWETDSDDQDSDNDESDGNITKSQNEVAPLSISSSWKWKENDDDDDSNDHQTQEETLSSSDHELENEKSSRKKKHKKKSKRPEIEDKTGDLMKQKPEVSADYERLLLGSPNSSYIWIQYMSHLLNLSEFDKAREIAERALKTINYKEEQEKMNIWIALMNLENNYGSDETMAGVLKRALQACNQKKIYMVLVEIYDKSNKFELAEQTHHTITKKFSQSSKVWCKMGLFYVQHGKIEAFRNLLQKSLKSLPKRKHIKTITKFAQMEFKYGETERGRTIFEGMMNSYPKRLDLWSIYIDMEIKAGVNDDIVRRLFQRVVNLKFSTRQMKFLFKKWLKFEMEYGNDEQIEEVKERAKTIAESMH</sequence>
<evidence type="ECO:0000259" key="14">
    <source>
        <dbReference type="PROSITE" id="PS50126"/>
    </source>
</evidence>
<comment type="caution">
    <text evidence="15">The sequence shown here is derived from an EMBL/GenBank/DDBJ whole genome shotgun (WGS) entry which is preliminary data.</text>
</comment>
<keyword evidence="7" id="KW-0007">Acetylation</keyword>
<dbReference type="InterPro" id="IPR048059">
    <property type="entry name" value="Rrp5_S1_rpt_hs1_sc1"/>
</dbReference>
<reference evidence="15" key="1">
    <citation type="submission" date="2019-10" db="EMBL/GenBank/DDBJ databases">
        <title>Conservation and host-specific expression of non-tandemly repeated heterogenous ribosome RNA gene in arbuscular mycorrhizal fungi.</title>
        <authorList>
            <person name="Maeda T."/>
            <person name="Kobayashi Y."/>
            <person name="Nakagawa T."/>
            <person name="Ezawa T."/>
            <person name="Yamaguchi K."/>
            <person name="Bino T."/>
            <person name="Nishimoto Y."/>
            <person name="Shigenobu S."/>
            <person name="Kawaguchi M."/>
        </authorList>
    </citation>
    <scope>NUCLEOTIDE SEQUENCE</scope>
    <source>
        <strain evidence="15">HR1</strain>
    </source>
</reference>
<feature type="compositionally biased region" description="Basic residues" evidence="13">
    <location>
        <begin position="88"/>
        <end position="98"/>
    </location>
</feature>
<evidence type="ECO:0000256" key="12">
    <source>
        <dbReference type="ARBA" id="ARBA00080810"/>
    </source>
</evidence>
<dbReference type="InterPro" id="IPR003107">
    <property type="entry name" value="HAT"/>
</dbReference>
<dbReference type="SUPFAM" id="SSF50249">
    <property type="entry name" value="Nucleic acid-binding proteins"/>
    <property type="match status" value="7"/>
</dbReference>
<evidence type="ECO:0000256" key="3">
    <source>
        <dbReference type="ARBA" id="ARBA00022552"/>
    </source>
</evidence>
<dbReference type="InterPro" id="IPR057300">
    <property type="entry name" value="OB_Rrp5"/>
</dbReference>
<gene>
    <name evidence="15" type="ORF">RCL2_001438900</name>
</gene>
<dbReference type="Pfam" id="PF05843">
    <property type="entry name" value="Suf"/>
    <property type="match status" value="1"/>
</dbReference>
<proteinExistence type="predicted"/>
<dbReference type="Pfam" id="PF24682">
    <property type="entry name" value="OB_RRP5"/>
    <property type="match status" value="1"/>
</dbReference>
<dbReference type="SMART" id="SM00386">
    <property type="entry name" value="HAT"/>
    <property type="match status" value="5"/>
</dbReference>
<dbReference type="PANTHER" id="PTHR23270">
    <property type="entry name" value="PROGRAMMED CELL DEATH PROTEIN 11 PRE-RRNA PROCESSING PROTEIN RRP5"/>
    <property type="match status" value="1"/>
</dbReference>
<dbReference type="InterPro" id="IPR008847">
    <property type="entry name" value="Suf"/>
</dbReference>
<dbReference type="CDD" id="cd05693">
    <property type="entry name" value="S1_Rrp5_repeat_hs1_sc1"/>
    <property type="match status" value="1"/>
</dbReference>
<evidence type="ECO:0000256" key="9">
    <source>
        <dbReference type="ARBA" id="ARBA00059726"/>
    </source>
</evidence>
<feature type="compositionally biased region" description="Basic and acidic residues" evidence="13">
    <location>
        <begin position="1335"/>
        <end position="1349"/>
    </location>
</feature>
<dbReference type="FunFam" id="2.40.50.140:FF:000148">
    <property type="entry name" value="protein RRP5 homolog isoform X1"/>
    <property type="match status" value="1"/>
</dbReference>
<dbReference type="InterPro" id="IPR011990">
    <property type="entry name" value="TPR-like_helical_dom_sf"/>
</dbReference>
<feature type="domain" description="S1 motif" evidence="14">
    <location>
        <begin position="249"/>
        <end position="320"/>
    </location>
</feature>
<keyword evidence="8" id="KW-0539">Nucleus</keyword>
<evidence type="ECO:0000256" key="1">
    <source>
        <dbReference type="ARBA" id="ARBA00004604"/>
    </source>
</evidence>
<feature type="domain" description="S1 motif" evidence="14">
    <location>
        <begin position="442"/>
        <end position="511"/>
    </location>
</feature>
<evidence type="ECO:0000256" key="6">
    <source>
        <dbReference type="ARBA" id="ARBA00022843"/>
    </source>
</evidence>
<feature type="domain" description="S1 motif" evidence="14">
    <location>
        <begin position="701"/>
        <end position="776"/>
    </location>
</feature>
<dbReference type="PANTHER" id="PTHR23270:SF10">
    <property type="entry name" value="PROTEIN RRP5 HOMOLOG"/>
    <property type="match status" value="1"/>
</dbReference>
<dbReference type="GO" id="GO:0003723">
    <property type="term" value="F:RNA binding"/>
    <property type="evidence" value="ECO:0007669"/>
    <property type="project" value="TreeGrafter"/>
</dbReference>
<feature type="domain" description="S1 motif" evidence="14">
    <location>
        <begin position="617"/>
        <end position="686"/>
    </location>
</feature>
<feature type="compositionally biased region" description="Basic residues" evidence="13">
    <location>
        <begin position="1324"/>
        <end position="1334"/>
    </location>
</feature>
<dbReference type="FunFam" id="2.40.50.140:FF:000103">
    <property type="entry name" value="protein RRP5 homolog"/>
    <property type="match status" value="2"/>
</dbReference>
<evidence type="ECO:0000256" key="13">
    <source>
        <dbReference type="SAM" id="MobiDB-lite"/>
    </source>
</evidence>
<protein>
    <recommendedName>
        <fullName evidence="11">Protein RRP5 homolog</fullName>
    </recommendedName>
    <alternativeName>
        <fullName evidence="12">Programmed cell death protein 11</fullName>
    </alternativeName>
</protein>
<feature type="domain" description="S1 motif" evidence="14">
    <location>
        <begin position="1144"/>
        <end position="1214"/>
    </location>
</feature>
<accession>A0A8H3QPJ0</accession>
<feature type="compositionally biased region" description="Acidic residues" evidence="13">
    <location>
        <begin position="1258"/>
        <end position="1271"/>
    </location>
</feature>
<dbReference type="InterPro" id="IPR045209">
    <property type="entry name" value="Rrp5"/>
</dbReference>
<keyword evidence="4" id="KW-0597">Phosphoprotein</keyword>
<organism evidence="15 16">
    <name type="scientific">Rhizophagus clarus</name>
    <dbReference type="NCBI Taxonomy" id="94130"/>
    <lineage>
        <taxon>Eukaryota</taxon>
        <taxon>Fungi</taxon>
        <taxon>Fungi incertae sedis</taxon>
        <taxon>Mucoromycota</taxon>
        <taxon>Glomeromycotina</taxon>
        <taxon>Glomeromycetes</taxon>
        <taxon>Glomerales</taxon>
        <taxon>Glomeraceae</taxon>
        <taxon>Rhizophagus</taxon>
    </lineage>
</organism>
<feature type="compositionally biased region" description="Basic and acidic residues" evidence="13">
    <location>
        <begin position="1314"/>
        <end position="1323"/>
    </location>
</feature>